<keyword evidence="4" id="KW-1185">Reference proteome</keyword>
<dbReference type="Proteomes" id="UP001342418">
    <property type="component" value="Chromosome"/>
</dbReference>
<evidence type="ECO:0000313" key="3">
    <source>
        <dbReference type="EMBL" id="UUP16250.1"/>
    </source>
</evidence>
<dbReference type="RefSeq" id="WP_338528688.1">
    <property type="nucleotide sequence ID" value="NZ_CP030941.1"/>
</dbReference>
<accession>A0ABY5MDX1</accession>
<dbReference type="SUPFAM" id="SSF54909">
    <property type="entry name" value="Dimeric alpha+beta barrel"/>
    <property type="match status" value="1"/>
</dbReference>
<proteinExistence type="inferred from homology"/>
<dbReference type="InterPro" id="IPR005545">
    <property type="entry name" value="YCII"/>
</dbReference>
<organism evidence="3 4">
    <name type="scientific">Nitratireductor thuwali</name>
    <dbReference type="NCBI Taxonomy" id="2267699"/>
    <lineage>
        <taxon>Bacteria</taxon>
        <taxon>Pseudomonadati</taxon>
        <taxon>Pseudomonadota</taxon>
        <taxon>Alphaproteobacteria</taxon>
        <taxon>Hyphomicrobiales</taxon>
        <taxon>Phyllobacteriaceae</taxon>
        <taxon>Nitratireductor</taxon>
    </lineage>
</organism>
<reference evidence="3 4" key="1">
    <citation type="submission" date="2018-07" db="EMBL/GenBank/DDBJ databases">
        <title>Genome sequence of Nitratireductor thuwali#1536.</title>
        <authorList>
            <person name="Michoud G."/>
            <person name="Merlino G."/>
            <person name="Sefrji F.O."/>
            <person name="Daffonchio D."/>
        </authorList>
    </citation>
    <scope>NUCLEOTIDE SEQUENCE [LARGE SCALE GENOMIC DNA]</scope>
    <source>
        <strain evidence="4">Nit1536</strain>
    </source>
</reference>
<protein>
    <recommendedName>
        <fullName evidence="2">YCII-related domain-containing protein</fullName>
    </recommendedName>
</protein>
<comment type="similarity">
    <text evidence="1">Belongs to the YciI family.</text>
</comment>
<feature type="domain" description="YCII-related" evidence="2">
    <location>
        <begin position="1"/>
        <end position="111"/>
    </location>
</feature>
<dbReference type="EMBL" id="CP030941">
    <property type="protein sequence ID" value="UUP16250.1"/>
    <property type="molecule type" value="Genomic_DNA"/>
</dbReference>
<dbReference type="Pfam" id="PF03795">
    <property type="entry name" value="YCII"/>
    <property type="match status" value="1"/>
</dbReference>
<evidence type="ECO:0000259" key="2">
    <source>
        <dbReference type="Pfam" id="PF03795"/>
    </source>
</evidence>
<evidence type="ECO:0000313" key="4">
    <source>
        <dbReference type="Proteomes" id="UP001342418"/>
    </source>
</evidence>
<dbReference type="InterPro" id="IPR011008">
    <property type="entry name" value="Dimeric_a/b-barrel"/>
</dbReference>
<gene>
    <name evidence="3" type="ORF">NTH_00695</name>
</gene>
<name>A0ABY5MDX1_9HYPH</name>
<dbReference type="Gene3D" id="3.30.70.1060">
    <property type="entry name" value="Dimeric alpha+beta barrel"/>
    <property type="match status" value="1"/>
</dbReference>
<evidence type="ECO:0000256" key="1">
    <source>
        <dbReference type="ARBA" id="ARBA00007689"/>
    </source>
</evidence>
<dbReference type="PANTHER" id="PTHR35174:SF3">
    <property type="entry name" value="BLL7171 PROTEIN"/>
    <property type="match status" value="1"/>
</dbReference>
<sequence length="118" mass="13076">MRYVCLVYGDGTAIETLPEDEKRKLDRDSIAYDEVLEQAGHLIAADALESVSRATCLRTRGGKIVSTDGPFAESKEQLLGFLLIEAKDREEAITLASKVPMVRYGTIEVRATHYIEAD</sequence>
<dbReference type="PANTHER" id="PTHR35174">
    <property type="entry name" value="BLL7171 PROTEIN-RELATED"/>
    <property type="match status" value="1"/>
</dbReference>